<keyword evidence="7" id="KW-0732">Signal</keyword>
<dbReference type="GO" id="GO:0016020">
    <property type="term" value="C:membrane"/>
    <property type="evidence" value="ECO:0007669"/>
    <property type="project" value="InterPro"/>
</dbReference>
<dbReference type="GO" id="GO:0042626">
    <property type="term" value="F:ATPase-coupled transmembrane transporter activity"/>
    <property type="evidence" value="ECO:0007669"/>
    <property type="project" value="InterPro"/>
</dbReference>
<evidence type="ECO:0000256" key="7">
    <source>
        <dbReference type="ARBA" id="ARBA00022729"/>
    </source>
</evidence>
<evidence type="ECO:0008006" key="11">
    <source>
        <dbReference type="Google" id="ProtNLM"/>
    </source>
</evidence>
<evidence type="ECO:0000313" key="10">
    <source>
        <dbReference type="Proteomes" id="UP000178082"/>
    </source>
</evidence>
<comment type="subcellular location">
    <subcellularLocation>
        <location evidence="1">Endomembrane system</location>
    </subcellularLocation>
    <subcellularLocation>
        <location evidence="2">Periplasm</location>
    </subcellularLocation>
</comment>
<accession>A0A1F7SJU4</accession>
<evidence type="ECO:0000256" key="8">
    <source>
        <dbReference type="ARBA" id="ARBA00023136"/>
    </source>
</evidence>
<organism evidence="9 10">
    <name type="scientific">Candidatus Schekmanbacteria bacterium RIFCSPLOWO2_12_FULL_38_15</name>
    <dbReference type="NCBI Taxonomy" id="1817883"/>
    <lineage>
        <taxon>Bacteria</taxon>
        <taxon>Candidatus Schekmaniibacteriota</taxon>
    </lineage>
</organism>
<evidence type="ECO:0000313" key="9">
    <source>
        <dbReference type="EMBL" id="OGL54025.1"/>
    </source>
</evidence>
<dbReference type="GO" id="GO:0042597">
    <property type="term" value="C:periplasmic space"/>
    <property type="evidence" value="ECO:0007669"/>
    <property type="project" value="UniProtKB-SubCell"/>
</dbReference>
<evidence type="ECO:0000256" key="4">
    <source>
        <dbReference type="ARBA" id="ARBA00022448"/>
    </source>
</evidence>
<dbReference type="GO" id="GO:0012505">
    <property type="term" value="C:endomembrane system"/>
    <property type="evidence" value="ECO:0007669"/>
    <property type="project" value="UniProtKB-SubCell"/>
</dbReference>
<reference evidence="9 10" key="1">
    <citation type="journal article" date="2016" name="Nat. Commun.">
        <title>Thousands of microbial genomes shed light on interconnected biogeochemical processes in an aquifer system.</title>
        <authorList>
            <person name="Anantharaman K."/>
            <person name="Brown C.T."/>
            <person name="Hug L.A."/>
            <person name="Sharon I."/>
            <person name="Castelle C.J."/>
            <person name="Probst A.J."/>
            <person name="Thomas B.C."/>
            <person name="Singh A."/>
            <person name="Wilkins M.J."/>
            <person name="Karaoz U."/>
            <person name="Brodie E.L."/>
            <person name="Williams K.H."/>
            <person name="Hubbard S.S."/>
            <person name="Banfield J.F."/>
        </authorList>
    </citation>
    <scope>NUCLEOTIDE SEQUENCE [LARGE SCALE GENOMIC DNA]</scope>
</reference>
<dbReference type="InterPro" id="IPR010067">
    <property type="entry name" value="ABC_SsuA_sub-bd"/>
</dbReference>
<evidence type="ECO:0000256" key="2">
    <source>
        <dbReference type="ARBA" id="ARBA00004418"/>
    </source>
</evidence>
<comment type="similarity">
    <text evidence="3">Belongs to the bacterial solute-binding protein SsuA/TauA family.</text>
</comment>
<keyword evidence="4" id="KW-0813">Transport</keyword>
<dbReference type="PANTHER" id="PTHR30024">
    <property type="entry name" value="ALIPHATIC SULFONATES-BINDING PROTEIN-RELATED"/>
    <property type="match status" value="1"/>
</dbReference>
<comment type="caution">
    <text evidence="9">The sequence shown here is derived from an EMBL/GenBank/DDBJ whole genome shotgun (WGS) entry which is preliminary data.</text>
</comment>
<evidence type="ECO:0000256" key="3">
    <source>
        <dbReference type="ARBA" id="ARBA00010742"/>
    </source>
</evidence>
<dbReference type="PANTHER" id="PTHR30024:SF47">
    <property type="entry name" value="TAURINE-BINDING PERIPLASMIC PROTEIN"/>
    <property type="match status" value="1"/>
</dbReference>
<evidence type="ECO:0000256" key="5">
    <source>
        <dbReference type="ARBA" id="ARBA00022475"/>
    </source>
</evidence>
<proteinExistence type="inferred from homology"/>
<dbReference type="InterPro" id="IPR044527">
    <property type="entry name" value="NrtA/CpmA_ABC-bd_dom"/>
</dbReference>
<keyword evidence="8" id="KW-0472">Membrane</keyword>
<sequence>MKLIKNRLCRIILLIIFTFLFFCSSKEKHEDKVRLGYLDNDLHHLAAFVAIEKGFFRESGVDVEVAGVFKAGPEEMSAFGADALDIGYVGLAPATVAKSNGVADVKIVAQANCEGSSVVVGRDSAVTAVSGLKGKIIAIPGNGTVQDLLIHKLLDENRILDGVNIVVIKPPEMAPVLLKKEIDGFISWEPYPSKVENEGTGRVLINTGQIWENHPCCVLVVSKKLFMKSQKTIGGIVKAHIKATDYINSHPDEAAKIAEKYTGMNTDVIKSAMKRIKFVWLPDKKRAEDYISFLNKMGYIKEENSEKFLGEFIDESFCKR</sequence>
<gene>
    <name evidence="9" type="ORF">A3G31_04160</name>
</gene>
<dbReference type="EMBL" id="MGDI01000017">
    <property type="protein sequence ID" value="OGL54025.1"/>
    <property type="molecule type" value="Genomic_DNA"/>
</dbReference>
<dbReference type="CDD" id="cd13553">
    <property type="entry name" value="PBP2_NrtA_CpmA_like"/>
    <property type="match status" value="1"/>
</dbReference>
<evidence type="ECO:0000256" key="1">
    <source>
        <dbReference type="ARBA" id="ARBA00004308"/>
    </source>
</evidence>
<dbReference type="Gene3D" id="3.40.190.10">
    <property type="entry name" value="Periplasmic binding protein-like II"/>
    <property type="match status" value="2"/>
</dbReference>
<dbReference type="STRING" id="1817883.A3G31_04160"/>
<dbReference type="Proteomes" id="UP000178082">
    <property type="component" value="Unassembled WGS sequence"/>
</dbReference>
<name>A0A1F7SJU4_9BACT</name>
<protein>
    <recommendedName>
        <fullName evidence="11">Solute-binding protein family 3/N-terminal domain-containing protein</fullName>
    </recommendedName>
</protein>
<dbReference type="NCBIfam" id="TIGR01728">
    <property type="entry name" value="SsuA_fam"/>
    <property type="match status" value="1"/>
</dbReference>
<keyword evidence="6" id="KW-0997">Cell inner membrane</keyword>
<dbReference type="AlphaFoldDB" id="A0A1F7SJU4"/>
<evidence type="ECO:0000256" key="6">
    <source>
        <dbReference type="ARBA" id="ARBA00022519"/>
    </source>
</evidence>
<dbReference type="SUPFAM" id="SSF53850">
    <property type="entry name" value="Periplasmic binding protein-like II"/>
    <property type="match status" value="1"/>
</dbReference>
<keyword evidence="5" id="KW-1003">Cell membrane</keyword>
<dbReference type="Pfam" id="PF13379">
    <property type="entry name" value="NMT1_2"/>
    <property type="match status" value="1"/>
</dbReference>